<comment type="caution">
    <text evidence="2">The sequence shown here is derived from an EMBL/GenBank/DDBJ whole genome shotgun (WGS) entry which is preliminary data.</text>
</comment>
<reference evidence="2" key="1">
    <citation type="submission" date="2019-06" db="EMBL/GenBank/DDBJ databases">
        <authorList>
            <person name="Zheng W."/>
        </authorList>
    </citation>
    <scope>NUCLEOTIDE SEQUENCE</scope>
    <source>
        <strain evidence="2">QDHG01</strain>
    </source>
</reference>
<evidence type="ECO:0000313" key="2">
    <source>
        <dbReference type="EMBL" id="TNV80474.1"/>
    </source>
</evidence>
<protein>
    <submittedName>
        <fullName evidence="2">Uncharacterized protein</fullName>
    </submittedName>
</protein>
<keyword evidence="3" id="KW-1185">Reference proteome</keyword>
<feature type="compositionally biased region" description="Polar residues" evidence="1">
    <location>
        <begin position="342"/>
        <end position="351"/>
    </location>
</feature>
<feature type="region of interest" description="Disordered" evidence="1">
    <location>
        <begin position="408"/>
        <end position="427"/>
    </location>
</feature>
<name>A0A8J8NTL4_HALGN</name>
<proteinExistence type="predicted"/>
<gene>
    <name evidence="2" type="ORF">FGO68_gene8000</name>
</gene>
<organism evidence="2 3">
    <name type="scientific">Halteria grandinella</name>
    <dbReference type="NCBI Taxonomy" id="5974"/>
    <lineage>
        <taxon>Eukaryota</taxon>
        <taxon>Sar</taxon>
        <taxon>Alveolata</taxon>
        <taxon>Ciliophora</taxon>
        <taxon>Intramacronucleata</taxon>
        <taxon>Spirotrichea</taxon>
        <taxon>Stichotrichia</taxon>
        <taxon>Sporadotrichida</taxon>
        <taxon>Halteriidae</taxon>
        <taxon>Halteria</taxon>
    </lineage>
</organism>
<dbReference type="EMBL" id="RRYP01007472">
    <property type="protein sequence ID" value="TNV80474.1"/>
    <property type="molecule type" value="Genomic_DNA"/>
</dbReference>
<evidence type="ECO:0000256" key="1">
    <source>
        <dbReference type="SAM" id="MobiDB-lite"/>
    </source>
</evidence>
<feature type="compositionally biased region" description="Polar residues" evidence="1">
    <location>
        <begin position="413"/>
        <end position="427"/>
    </location>
</feature>
<accession>A0A8J8NTL4</accession>
<evidence type="ECO:0000313" key="3">
    <source>
        <dbReference type="Proteomes" id="UP000785679"/>
    </source>
</evidence>
<sequence>MKREDRQYRNERIKNLLQYGAMAQADRDKMNMTISRTQTSILQDLTCPDGISHSRFIRNDDPKHHELLNHVESTHQDFRRIKRLNVNHTDDPYDQIEMDERLKQQREAIIRMKRKMRTNQDSDIQKYGTLLQDEIQDKLSIQKRNRKLMQRPQLIPPEVSVKFLEPLQMEFGNVEQGIIPVSKAFSSQKFKNDLADIKSRIQTKQKLFELKHQAASPERSHQPYSGPNFCCRSITCQREQFTENLDTKFKEVFLLLEKEVKEMCNSLSEQLQIDFLFKSDKDFNKSLNQIFRIGHSSKFMKMTAILRVLDINELENEPDSSRFKEEVLHISQLGAEGYLKSPTISPSNQTLKQRELGDQFSFKTKTKRGEARPETPEFSLNNTMQHKNRKIKLSKSVGRELSSTISALKHEQSGPSKKFNPSQTSSHSALKKLNDILAMSTSHLSLLQTFDESQLKPTFNTVQQTEKYSNVLKTQTDLKPYSNMKVKLSELLGAKKGSHQKQRQYDIYENVIVRRESLDSNPHFPLLNGISQYENSPLATKEEKKITAIDQQQEIEYLSSGKE</sequence>
<feature type="region of interest" description="Disordered" evidence="1">
    <location>
        <begin position="341"/>
        <end position="382"/>
    </location>
</feature>
<dbReference type="Proteomes" id="UP000785679">
    <property type="component" value="Unassembled WGS sequence"/>
</dbReference>
<dbReference type="AlphaFoldDB" id="A0A8J8NTL4"/>